<dbReference type="EMBL" id="WUUT01000008">
    <property type="protein sequence ID" value="MXR53098.1"/>
    <property type="molecule type" value="Genomic_DNA"/>
</dbReference>
<evidence type="ECO:0000313" key="2">
    <source>
        <dbReference type="Proteomes" id="UP000466535"/>
    </source>
</evidence>
<name>A0A6B0T4A9_9EURY</name>
<proteinExistence type="predicted"/>
<comment type="caution">
    <text evidence="1">The sequence shown here is derived from an EMBL/GenBank/DDBJ whole genome shotgun (WGS) entry which is preliminary data.</text>
</comment>
<dbReference type="OrthoDB" id="269239at2157"/>
<organism evidence="1 2">
    <name type="scientific">Halovenus carboxidivorans</name>
    <dbReference type="NCBI Taxonomy" id="2692199"/>
    <lineage>
        <taxon>Archaea</taxon>
        <taxon>Methanobacteriati</taxon>
        <taxon>Methanobacteriota</taxon>
        <taxon>Stenosarchaea group</taxon>
        <taxon>Halobacteria</taxon>
        <taxon>Halobacteriales</taxon>
        <taxon>Haloarculaceae</taxon>
        <taxon>Halovenus</taxon>
    </lineage>
</organism>
<evidence type="ECO:0000313" key="1">
    <source>
        <dbReference type="EMBL" id="MXR53098.1"/>
    </source>
</evidence>
<protein>
    <submittedName>
        <fullName evidence="1">Uncharacterized protein</fullName>
    </submittedName>
</protein>
<sequence>MREQGDDRVDAIREAETLADLSELLDTDSIHEAYFRAKRIWESALAEEQSGRPDPDRLPGTTVVVDGHSITVHGVTHAGTDAEQASLRTHVQRFLDRGASVYCEQGIRPMYFGNVDGVCEMDDYLWATAQREDIDDRSGFATVPEGFGTMSVDFGEVASEIRDATFALIDAGSAMYGEQFERALGDIAADFLTDHTDRAIGNSYEAFRLSRDASEDPSRLHALQQYYERTFLPQPLEREWLRRHDPELELLSHARNERMAEYVAYHNDRAEEVHLIVGAAHQHGVAYYLEQYQRDKEIPTAFELY</sequence>
<accession>A0A6B0T4A9</accession>
<gene>
    <name evidence="1" type="ORF">GRX03_15985</name>
</gene>
<dbReference type="Proteomes" id="UP000466535">
    <property type="component" value="Unassembled WGS sequence"/>
</dbReference>
<keyword evidence="2" id="KW-1185">Reference proteome</keyword>
<dbReference type="AlphaFoldDB" id="A0A6B0T4A9"/>
<dbReference type="RefSeq" id="WP_159765404.1">
    <property type="nucleotide sequence ID" value="NZ_WUUT01000008.1"/>
</dbReference>
<reference evidence="1 2" key="1">
    <citation type="submission" date="2019-12" db="EMBL/GenBank/DDBJ databases">
        <title>Isolation and characterization of three novel carbon monoxide-oxidizing members of Halobacteria from salione crusts and soils.</title>
        <authorList>
            <person name="Myers M.R."/>
            <person name="King G.M."/>
        </authorList>
    </citation>
    <scope>NUCLEOTIDE SEQUENCE [LARGE SCALE GENOMIC DNA]</scope>
    <source>
        <strain evidence="1 2">WSH3</strain>
    </source>
</reference>